<dbReference type="EMBL" id="JAACXV010013711">
    <property type="protein sequence ID" value="KAF7272744.1"/>
    <property type="molecule type" value="Genomic_DNA"/>
</dbReference>
<evidence type="ECO:0000259" key="2">
    <source>
        <dbReference type="PROSITE" id="PS50188"/>
    </source>
</evidence>
<gene>
    <name evidence="3" type="ORF">GWI33_014497</name>
</gene>
<dbReference type="InterPro" id="IPR050672">
    <property type="entry name" value="FBXO45-Fsn/SPSB_families"/>
</dbReference>
<feature type="domain" description="B30.2/SPRY" evidence="2">
    <location>
        <begin position="1"/>
        <end position="201"/>
    </location>
</feature>
<dbReference type="AlphaFoldDB" id="A0A834MCA6"/>
<organism evidence="3 4">
    <name type="scientific">Rhynchophorus ferrugineus</name>
    <name type="common">Red palm weevil</name>
    <name type="synonym">Curculio ferrugineus</name>
    <dbReference type="NCBI Taxonomy" id="354439"/>
    <lineage>
        <taxon>Eukaryota</taxon>
        <taxon>Metazoa</taxon>
        <taxon>Ecdysozoa</taxon>
        <taxon>Arthropoda</taxon>
        <taxon>Hexapoda</taxon>
        <taxon>Insecta</taxon>
        <taxon>Pterygota</taxon>
        <taxon>Neoptera</taxon>
        <taxon>Endopterygota</taxon>
        <taxon>Coleoptera</taxon>
        <taxon>Polyphaga</taxon>
        <taxon>Cucujiformia</taxon>
        <taxon>Curculionidae</taxon>
        <taxon>Dryophthorinae</taxon>
        <taxon>Rhynchophorus</taxon>
    </lineage>
</organism>
<dbReference type="PANTHER" id="PTHR12245">
    <property type="entry name" value="SPRY DOMAIN CONTAINING SOCS BOX PROTEIN"/>
    <property type="match status" value="1"/>
</dbReference>
<dbReference type="InterPro" id="IPR035754">
    <property type="entry name" value="SPRY_SPSB3"/>
</dbReference>
<dbReference type="InterPro" id="IPR001870">
    <property type="entry name" value="B30.2/SPRY"/>
</dbReference>
<keyword evidence="1" id="KW-0833">Ubl conjugation pathway</keyword>
<evidence type="ECO:0000256" key="1">
    <source>
        <dbReference type="ARBA" id="ARBA00022786"/>
    </source>
</evidence>
<dbReference type="InterPro" id="IPR003877">
    <property type="entry name" value="SPRY_dom"/>
</dbReference>
<dbReference type="GO" id="GO:0043161">
    <property type="term" value="P:proteasome-mediated ubiquitin-dependent protein catabolic process"/>
    <property type="evidence" value="ECO:0007669"/>
    <property type="project" value="TreeGrafter"/>
</dbReference>
<dbReference type="OrthoDB" id="5951542at2759"/>
<keyword evidence="4" id="KW-1185">Reference proteome</keyword>
<dbReference type="CDD" id="cd12876">
    <property type="entry name" value="SPRY_SOCS3"/>
    <property type="match status" value="1"/>
</dbReference>
<proteinExistence type="predicted"/>
<dbReference type="Proteomes" id="UP000625711">
    <property type="component" value="Unassembled WGS sequence"/>
</dbReference>
<name>A0A834MCA6_RHYFE</name>
<evidence type="ECO:0000313" key="4">
    <source>
        <dbReference type="Proteomes" id="UP000625711"/>
    </source>
</evidence>
<dbReference type="PANTHER" id="PTHR12245:SF5">
    <property type="entry name" value="SPRY DOMAIN-CONTAINING SOCS BOX PROTEIN 3"/>
    <property type="match status" value="1"/>
</dbReference>
<dbReference type="GO" id="GO:0019005">
    <property type="term" value="C:SCF ubiquitin ligase complex"/>
    <property type="evidence" value="ECO:0007669"/>
    <property type="project" value="TreeGrafter"/>
</dbReference>
<dbReference type="SMART" id="SM00449">
    <property type="entry name" value="SPRY"/>
    <property type="match status" value="1"/>
</dbReference>
<dbReference type="PROSITE" id="PS50188">
    <property type="entry name" value="B302_SPRY"/>
    <property type="match status" value="1"/>
</dbReference>
<reference evidence="3" key="1">
    <citation type="submission" date="2020-08" db="EMBL/GenBank/DDBJ databases">
        <title>Genome sequencing and assembly of the red palm weevil Rhynchophorus ferrugineus.</title>
        <authorList>
            <person name="Dias G.B."/>
            <person name="Bergman C.M."/>
            <person name="Manee M."/>
        </authorList>
    </citation>
    <scope>NUCLEOTIDE SEQUENCE</scope>
    <source>
        <strain evidence="3">AA-2017</strain>
        <tissue evidence="3">Whole larva</tissue>
    </source>
</reference>
<sequence length="306" mass="35464">MNFFHVPSGFVGTEVNKDFNIFCSDKCLKKLVDGTLTCNCGEYYQYYEWAWDNNNNNTDVKMSRKGNKIFQQNCHYYWEIRIMSELYGTDVMIGVGTTGFNFADRRHEFCSLLGIDSNSWGYSYHGYIQHDKLVRQYGSPFGMGSIIGLHLDMCNGTLEYFLNRKSLGVAFKDLKGKELYPMVSSTAANSTINICCCISRNPTLQLLCLGKIVEQRNLYKQYREIPGLTKIYDKQYIWMTPQYEVDEKKRLAELDEEVTLSLVNKFDYTKCTNMNIFLEDDDTYEEQPSLPLCLPADEVKELCNII</sequence>
<dbReference type="SUPFAM" id="SSF49899">
    <property type="entry name" value="Concanavalin A-like lectins/glucanases"/>
    <property type="match status" value="1"/>
</dbReference>
<accession>A0A834MCA6</accession>
<dbReference type="Gene3D" id="2.60.120.920">
    <property type="match status" value="1"/>
</dbReference>
<dbReference type="InterPro" id="IPR013320">
    <property type="entry name" value="ConA-like_dom_sf"/>
</dbReference>
<dbReference type="InterPro" id="IPR043136">
    <property type="entry name" value="B30.2/SPRY_sf"/>
</dbReference>
<protein>
    <recommendedName>
        <fullName evidence="2">B30.2/SPRY domain-containing protein</fullName>
    </recommendedName>
</protein>
<dbReference type="Pfam" id="PF00622">
    <property type="entry name" value="SPRY"/>
    <property type="match status" value="1"/>
</dbReference>
<comment type="caution">
    <text evidence="3">The sequence shown here is derived from an EMBL/GenBank/DDBJ whole genome shotgun (WGS) entry which is preliminary data.</text>
</comment>
<evidence type="ECO:0000313" key="3">
    <source>
        <dbReference type="EMBL" id="KAF7272744.1"/>
    </source>
</evidence>